<keyword evidence="1" id="KW-0614">Plasmid</keyword>
<evidence type="ECO:0000313" key="2">
    <source>
        <dbReference type="Proteomes" id="UP000006552"/>
    </source>
</evidence>
<reference evidence="1 2" key="1">
    <citation type="journal article" date="2005" name="Arch. Microbiol.">
        <title>The genome sequence of an anaerobic aromatic-degrading denitrifying bacterium, strain EbN1.</title>
        <authorList>
            <person name="Rabus R."/>
            <person name="Kube M."/>
            <person name="Heider J."/>
            <person name="Beck A."/>
            <person name="Heitmann K."/>
            <person name="Widdel F."/>
            <person name="Reinhardt R."/>
        </authorList>
    </citation>
    <scope>NUCLEOTIDE SEQUENCE [LARGE SCALE GENOMIC DNA]</scope>
    <source>
        <strain evidence="1 2">EbN1</strain>
        <plasmid evidence="2">Plasmid pAzo1</plasmid>
    </source>
</reference>
<accession>Q5NX09</accession>
<proteinExistence type="predicted"/>
<dbReference type="Proteomes" id="UP000006552">
    <property type="component" value="Plasmid 1"/>
</dbReference>
<dbReference type="KEGG" id="eba:p1D14"/>
<organism evidence="1 2">
    <name type="scientific">Aromatoleum aromaticum (strain DSM 19018 / LMG 30748 / EbN1)</name>
    <name type="common">Azoarcus sp. (strain EbN1)</name>
    <dbReference type="NCBI Taxonomy" id="76114"/>
    <lineage>
        <taxon>Bacteria</taxon>
        <taxon>Pseudomonadati</taxon>
        <taxon>Pseudomonadota</taxon>
        <taxon>Betaproteobacteria</taxon>
        <taxon>Rhodocyclales</taxon>
        <taxon>Rhodocyclaceae</taxon>
        <taxon>Aromatoleum</taxon>
    </lineage>
</organism>
<gene>
    <name evidence="1" type="ORF">p1D14</name>
</gene>
<geneLocation type="plasmid" evidence="2">
    <name>pAzo1</name>
</geneLocation>
<sequence length="87" mass="9821">MNWKRTLNIINATPPADFPNQVIILDKELGRRHPNKAFYLRVQTEDGVEHVDLAGAVTPVEARSMAREKGYAPTHWMMVGDAGPMMF</sequence>
<keyword evidence="2" id="KW-1185">Reference proteome</keyword>
<dbReference type="EMBL" id="CR555307">
    <property type="protein sequence ID" value="CAI10405.1"/>
    <property type="molecule type" value="Genomic_DNA"/>
</dbReference>
<protein>
    <submittedName>
        <fullName evidence="1">Uncharacterized protein</fullName>
    </submittedName>
</protein>
<name>Q5NX09_AROAE</name>
<dbReference type="HOGENOM" id="CLU_194576_0_0_4"/>
<dbReference type="AlphaFoldDB" id="Q5NX09"/>
<evidence type="ECO:0000313" key="1">
    <source>
        <dbReference type="EMBL" id="CAI10405.1"/>
    </source>
</evidence>